<evidence type="ECO:0000256" key="6">
    <source>
        <dbReference type="ARBA" id="ARBA00049075"/>
    </source>
</evidence>
<comment type="catalytic activity">
    <reaction evidence="3">
        <text>a 5'-end (N(2),N(7)-dimethyl 5'-triphosphoguanosine)-ribonucleoside in snoRNA + S-adenosyl-L-methionine = a 5'-end (N(2),N(2),N(7)-trimethyl 5'-triphosphoguanosine)-ribonucleoside in snoRNA + S-adenosyl-L-homocysteine + H(+)</text>
        <dbReference type="Rhea" id="RHEA:78507"/>
        <dbReference type="Rhea" id="RHEA-COMP:19088"/>
        <dbReference type="Rhea" id="RHEA-COMP:19090"/>
        <dbReference type="ChEBI" id="CHEBI:15378"/>
        <dbReference type="ChEBI" id="CHEBI:57856"/>
        <dbReference type="ChEBI" id="CHEBI:59789"/>
        <dbReference type="ChEBI" id="CHEBI:167623"/>
        <dbReference type="ChEBI" id="CHEBI:172880"/>
    </reaction>
    <physiologicalReaction direction="left-to-right" evidence="3">
        <dbReference type="Rhea" id="RHEA:78508"/>
    </physiologicalReaction>
</comment>
<proteinExistence type="inferred from homology"/>
<sequence>KKIPQYYSFLPHRAINQLKFNEEAAFSVSTFKMAYDIAKLTKFFMNQMNFSDYDVMDCTACVGGDSFPQSLFARKVESYEINQETFELFKANMTILHEFGFESTQIIRIANSSCLPHVAQPQHLSSPYCAIFDPPWGGPEYKAQLKLRLQLDQQPIEQIALKCLQKAAMVLLKLPKNYDKDFLKQAFSKFQLHPFSFRNCLFVFILKTPILETKLRNFCVQHQILKEKSLFDDFNFQLFENLFPNSISVQEIKTFRSNVNFAISQTKKERIARILVKSAAKVDHLRDICLYFLLVEHLPVSIFITDSNLRSEFGKEVEKLPKFVFKQSEIEGQSINILEFGLDSYQLALSDDTEILADMSICDSYTVRFGQSYIKMKKCSEILAKLMKSAVWYE</sequence>
<dbReference type="AlphaFoldDB" id="A0A146KA70"/>
<evidence type="ECO:0000256" key="4">
    <source>
        <dbReference type="ARBA" id="ARBA00048740"/>
    </source>
</evidence>
<dbReference type="InterPro" id="IPR019012">
    <property type="entry name" value="RNA_cap_Gua-N2-MeTrfase"/>
</dbReference>
<comment type="catalytic activity">
    <reaction evidence="6">
        <text>a 5'-end (N(7)-methyl 5'-triphosphoguanosine)-ribonucleoside in snRNA + S-adenosyl-L-methionine = a 5'-end (N(2),N(7)-dimethyl 5'-triphosphoguanosine)-ribonucleoside in snRNA + S-adenosyl-L-homocysteine + H(+)</text>
        <dbReference type="Rhea" id="RHEA:78471"/>
        <dbReference type="Rhea" id="RHEA-COMP:19085"/>
        <dbReference type="Rhea" id="RHEA-COMP:19087"/>
        <dbReference type="ChEBI" id="CHEBI:15378"/>
        <dbReference type="ChEBI" id="CHEBI:57856"/>
        <dbReference type="ChEBI" id="CHEBI:59789"/>
        <dbReference type="ChEBI" id="CHEBI:156461"/>
        <dbReference type="ChEBI" id="CHEBI:172880"/>
    </reaction>
    <physiologicalReaction direction="left-to-right" evidence="6">
        <dbReference type="Rhea" id="RHEA:78472"/>
    </physiologicalReaction>
</comment>
<comment type="similarity">
    <text evidence="2">Belongs to the methyltransferase superfamily. Trimethylguanosine synthase family.</text>
</comment>
<dbReference type="Gene3D" id="3.40.50.150">
    <property type="entry name" value="Vaccinia Virus protein VP39"/>
    <property type="match status" value="1"/>
</dbReference>
<dbReference type="GO" id="GO:0005634">
    <property type="term" value="C:nucleus"/>
    <property type="evidence" value="ECO:0007669"/>
    <property type="project" value="TreeGrafter"/>
</dbReference>
<dbReference type="EMBL" id="GDID01002873">
    <property type="protein sequence ID" value="JAP93733.1"/>
    <property type="molecule type" value="Transcribed_RNA"/>
</dbReference>
<dbReference type="InterPro" id="IPR029063">
    <property type="entry name" value="SAM-dependent_MTases_sf"/>
</dbReference>
<name>A0A146KA70_9EUKA</name>
<gene>
    <name evidence="8" type="ORF">TPC1_13876</name>
</gene>
<feature type="non-terminal residue" evidence="8">
    <location>
        <position position="1"/>
    </location>
</feature>
<evidence type="ECO:0000256" key="2">
    <source>
        <dbReference type="ARBA" id="ARBA00025783"/>
    </source>
</evidence>
<comment type="catalytic activity">
    <reaction evidence="5">
        <text>a 5'-end (N(2),N(7)-dimethyl 5'-triphosphoguanosine)-ribonucleoside in snRNA + S-adenosyl-L-methionine = a 5'-end (N(2),N(2),N(7)-trimethyl 5'-triphosphoguanosine)-ribonucleoside in snRNA + S-adenosyl-L-homocysteine + H(+)</text>
        <dbReference type="Rhea" id="RHEA:78479"/>
        <dbReference type="Rhea" id="RHEA-COMP:19087"/>
        <dbReference type="Rhea" id="RHEA-COMP:19089"/>
        <dbReference type="ChEBI" id="CHEBI:15378"/>
        <dbReference type="ChEBI" id="CHEBI:57856"/>
        <dbReference type="ChEBI" id="CHEBI:59789"/>
        <dbReference type="ChEBI" id="CHEBI:167623"/>
        <dbReference type="ChEBI" id="CHEBI:172880"/>
    </reaction>
    <physiologicalReaction direction="left-to-right" evidence="5">
        <dbReference type="Rhea" id="RHEA:78480"/>
    </physiologicalReaction>
</comment>
<dbReference type="PANTHER" id="PTHR14741">
    <property type="entry name" value="S-ADENOSYLMETHIONINE-DEPENDENT METHYLTRANSFERASE RELATED"/>
    <property type="match status" value="1"/>
</dbReference>
<evidence type="ECO:0000256" key="5">
    <source>
        <dbReference type="ARBA" id="ARBA00048763"/>
    </source>
</evidence>
<keyword evidence="8" id="KW-0808">Transferase</keyword>
<evidence type="ECO:0000256" key="3">
    <source>
        <dbReference type="ARBA" id="ARBA00047418"/>
    </source>
</evidence>
<reference evidence="8" key="1">
    <citation type="submission" date="2015-07" db="EMBL/GenBank/DDBJ databases">
        <title>Adaptation to a free-living lifestyle via gene acquisitions in the diplomonad Trepomonas sp. PC1.</title>
        <authorList>
            <person name="Xu F."/>
            <person name="Jerlstrom-Hultqvist J."/>
            <person name="Kolisko M."/>
            <person name="Simpson A.G.B."/>
            <person name="Roger A.J."/>
            <person name="Svard S.G."/>
            <person name="Andersson J.O."/>
        </authorList>
    </citation>
    <scope>NUCLEOTIDE SEQUENCE</scope>
    <source>
        <strain evidence="8">PC1</strain>
    </source>
</reference>
<dbReference type="PANTHER" id="PTHR14741:SF32">
    <property type="entry name" value="TRIMETHYLGUANOSINE SYNTHASE"/>
    <property type="match status" value="1"/>
</dbReference>
<accession>A0A146KA70</accession>
<keyword evidence="8" id="KW-0489">Methyltransferase</keyword>
<dbReference type="Pfam" id="PF09445">
    <property type="entry name" value="Methyltransf_15"/>
    <property type="match status" value="1"/>
</dbReference>
<dbReference type="SUPFAM" id="SSF53335">
    <property type="entry name" value="S-adenosyl-L-methionine-dependent methyltransferases"/>
    <property type="match status" value="1"/>
</dbReference>
<dbReference type="GO" id="GO:0071164">
    <property type="term" value="F:RNA cap trimethylguanosine synthase activity"/>
    <property type="evidence" value="ECO:0007669"/>
    <property type="project" value="TreeGrafter"/>
</dbReference>
<comment type="catalytic activity">
    <reaction evidence="4">
        <text>a 5'-end (N(7)-methyl 5'-triphosphoguanosine)-ribonucleoside in snoRNA + S-adenosyl-L-methionine = a 5'-end (N(2),N(7)-dimethyl 5'-triphosphoguanosine)-ribonucleoside in snoRNA + S-adenosyl-L-homocysteine + H(+)</text>
        <dbReference type="Rhea" id="RHEA:78475"/>
        <dbReference type="Rhea" id="RHEA-COMP:19086"/>
        <dbReference type="Rhea" id="RHEA-COMP:19088"/>
        <dbReference type="ChEBI" id="CHEBI:15378"/>
        <dbReference type="ChEBI" id="CHEBI:57856"/>
        <dbReference type="ChEBI" id="CHEBI:59789"/>
        <dbReference type="ChEBI" id="CHEBI:156461"/>
        <dbReference type="ChEBI" id="CHEBI:172880"/>
    </reaction>
    <physiologicalReaction direction="left-to-right" evidence="4">
        <dbReference type="Rhea" id="RHEA:78476"/>
    </physiologicalReaction>
</comment>
<evidence type="ECO:0000256" key="7">
    <source>
        <dbReference type="ARBA" id="ARBA00049790"/>
    </source>
</evidence>
<evidence type="ECO:0000313" key="8">
    <source>
        <dbReference type="EMBL" id="JAP93733.1"/>
    </source>
</evidence>
<protein>
    <recommendedName>
        <fullName evidence="1">Trimethylguanosine synthase</fullName>
    </recommendedName>
    <alternativeName>
        <fullName evidence="7">Cap-specific guanine-N(2) methyltransferase</fullName>
    </alternativeName>
</protein>
<organism evidence="8">
    <name type="scientific">Trepomonas sp. PC1</name>
    <dbReference type="NCBI Taxonomy" id="1076344"/>
    <lineage>
        <taxon>Eukaryota</taxon>
        <taxon>Metamonada</taxon>
        <taxon>Diplomonadida</taxon>
        <taxon>Hexamitidae</taxon>
        <taxon>Hexamitinae</taxon>
        <taxon>Trepomonas</taxon>
    </lineage>
</organism>
<evidence type="ECO:0000256" key="1">
    <source>
        <dbReference type="ARBA" id="ARBA00018517"/>
    </source>
</evidence>